<evidence type="ECO:0000313" key="5">
    <source>
        <dbReference type="EMBL" id="NCI51625.1"/>
    </source>
</evidence>
<keyword evidence="2 4" id="KW-0378">Hydrolase</keyword>
<name>A0ABW9ZWU9_9BACT</name>
<dbReference type="InterPro" id="IPR000743">
    <property type="entry name" value="Glyco_hydro_28"/>
</dbReference>
<dbReference type="InterPro" id="IPR037459">
    <property type="entry name" value="RhgT-like"/>
</dbReference>
<keyword evidence="6" id="KW-1185">Reference proteome</keyword>
<dbReference type="CDD" id="cd01821">
    <property type="entry name" value="Rhamnogalacturan_acetylesterase_like"/>
    <property type="match status" value="1"/>
</dbReference>
<evidence type="ECO:0000256" key="2">
    <source>
        <dbReference type="ARBA" id="ARBA00022801"/>
    </source>
</evidence>
<dbReference type="Proteomes" id="UP000753802">
    <property type="component" value="Unassembled WGS sequence"/>
</dbReference>
<dbReference type="InterPro" id="IPR051801">
    <property type="entry name" value="GH28_Enzymes"/>
</dbReference>
<sequence>MKKTFLIVLVAVAFAFQLPLRQTRVFMIGDSTMADKPLNDNPERGWGQLLPRFLSDEVQVRNYAVNGRSTKSFIKEGRWDSVMKNLQKDDYVFIQFGHNDEKSEDTSRYGAPNGLYRDNLIRFVKEARSKGANPILVTPVMRRKFDASGKFTDTHGEYPDAVRAVAKEMNVPLIDLHRSSRQLIEQHGVEGSKKLFLWMDAKHFRAAPDGKKDDTHFSEYGASQVASLVCAEILAKGLPFAKYLRPSAHPEKYQFELPKIYQPNFKKDTFSIVANGAKDDGITLNTAAINKTINDCAKAGGGTVMIPAGLWVTGPIVLQSNVDLYAARGALISFTPDRSQYPLVAALFEGVEAARAQSPISATDAENISISGEGIFNGSGNVWRPLKKDKVTETEWRKLISSGGVLTEDKKGWYPSEGALKASKTNDIGKLAGGKKLSDFEEIKDYLRPNMLRFTNCRNILLSGVTFENSPAWTLHIALSQHITLKNVTVKNPSYGQNTDALDLESCANILVDGCSFDTGDDGICIKSGRDEEGRKRGVPTENMIAVNTTVYHAHGGFVIGSEMSGGARNLFVSNCTFIGTDIGLRFKTTRGRGGVVEKIYASNIVMKDIAAEAILFDMYYMAKDPVVLAGEKREMPKIETLPVNEGTPVFREFYVNNVSCIGAEKGLLIRGIPEMNISNIQLRNLVLQTRKGVEITEGNDIRLYNVKLYTTETDPVINVQNSHNIILENIDYNKDATTLLSVNGDRSKNIKVSKTDTKKAKNKAVFNFGAQASSVDFK</sequence>
<dbReference type="RefSeq" id="WP_161819902.1">
    <property type="nucleotide sequence ID" value="NZ_JAACJS010000015.1"/>
</dbReference>
<dbReference type="InterPro" id="IPR012334">
    <property type="entry name" value="Pectin_lyas_fold"/>
</dbReference>
<dbReference type="Gene3D" id="3.40.50.1110">
    <property type="entry name" value="SGNH hydrolase"/>
    <property type="match status" value="1"/>
</dbReference>
<dbReference type="Gene3D" id="2.160.20.10">
    <property type="entry name" value="Single-stranded right-handed beta-helix, Pectin lyase-like"/>
    <property type="match status" value="1"/>
</dbReference>
<dbReference type="InterPro" id="IPR001087">
    <property type="entry name" value="GDSL"/>
</dbReference>
<dbReference type="EMBL" id="JAACJS010000015">
    <property type="protein sequence ID" value="NCI51625.1"/>
    <property type="molecule type" value="Genomic_DNA"/>
</dbReference>
<accession>A0ABW9ZWU9</accession>
<comment type="caution">
    <text evidence="5">The sequence shown here is derived from an EMBL/GenBank/DDBJ whole genome shotgun (WGS) entry which is preliminary data.</text>
</comment>
<evidence type="ECO:0000256" key="1">
    <source>
        <dbReference type="ARBA" id="ARBA00008834"/>
    </source>
</evidence>
<keyword evidence="3 4" id="KW-0326">Glycosidase</keyword>
<organism evidence="5 6">
    <name type="scientific">Sediminibacterium roseum</name>
    <dbReference type="NCBI Taxonomy" id="1978412"/>
    <lineage>
        <taxon>Bacteria</taxon>
        <taxon>Pseudomonadati</taxon>
        <taxon>Bacteroidota</taxon>
        <taxon>Chitinophagia</taxon>
        <taxon>Chitinophagales</taxon>
        <taxon>Chitinophagaceae</taxon>
        <taxon>Sediminibacterium</taxon>
    </lineage>
</organism>
<dbReference type="Pfam" id="PF00295">
    <property type="entry name" value="Glyco_hydro_28"/>
    <property type="match status" value="1"/>
</dbReference>
<evidence type="ECO:0000256" key="4">
    <source>
        <dbReference type="RuleBase" id="RU361169"/>
    </source>
</evidence>
<comment type="similarity">
    <text evidence="1 4">Belongs to the glycosyl hydrolase 28 family.</text>
</comment>
<dbReference type="InterPro" id="IPR006626">
    <property type="entry name" value="PbH1"/>
</dbReference>
<protein>
    <submittedName>
        <fullName evidence="5">GDSL family lipase</fullName>
    </submittedName>
</protein>
<reference evidence="5 6" key="1">
    <citation type="submission" date="2020-01" db="EMBL/GenBank/DDBJ databases">
        <title>Genome analysis.</title>
        <authorList>
            <person name="Wu S."/>
            <person name="Wang G."/>
        </authorList>
    </citation>
    <scope>NUCLEOTIDE SEQUENCE [LARGE SCALE GENOMIC DNA]</scope>
    <source>
        <strain evidence="5 6">SYL130</strain>
    </source>
</reference>
<dbReference type="InterPro" id="IPR036514">
    <property type="entry name" value="SGNH_hydro_sf"/>
</dbReference>
<gene>
    <name evidence="5" type="ORF">GWC95_16975</name>
</gene>
<dbReference type="SUPFAM" id="SSF52266">
    <property type="entry name" value="SGNH hydrolase"/>
    <property type="match status" value="1"/>
</dbReference>
<dbReference type="SMART" id="SM00710">
    <property type="entry name" value="PbH1"/>
    <property type="match status" value="4"/>
</dbReference>
<evidence type="ECO:0000256" key="3">
    <source>
        <dbReference type="ARBA" id="ARBA00023295"/>
    </source>
</evidence>
<dbReference type="PANTHER" id="PTHR31339:SF9">
    <property type="entry name" value="PLASMIN AND FIBRONECTIN-BINDING PROTEIN A"/>
    <property type="match status" value="1"/>
</dbReference>
<dbReference type="PANTHER" id="PTHR31339">
    <property type="entry name" value="PECTIN LYASE-RELATED"/>
    <property type="match status" value="1"/>
</dbReference>
<proteinExistence type="inferred from homology"/>
<evidence type="ECO:0000313" key="6">
    <source>
        <dbReference type="Proteomes" id="UP000753802"/>
    </source>
</evidence>
<dbReference type="Pfam" id="PF00657">
    <property type="entry name" value="Lipase_GDSL"/>
    <property type="match status" value="1"/>
</dbReference>
<dbReference type="SUPFAM" id="SSF51126">
    <property type="entry name" value="Pectin lyase-like"/>
    <property type="match status" value="1"/>
</dbReference>
<dbReference type="InterPro" id="IPR011050">
    <property type="entry name" value="Pectin_lyase_fold/virulence"/>
</dbReference>